<evidence type="ECO:0000256" key="2">
    <source>
        <dbReference type="SAM" id="MobiDB-lite"/>
    </source>
</evidence>
<dbReference type="GO" id="GO:0008270">
    <property type="term" value="F:zinc ion binding"/>
    <property type="evidence" value="ECO:0007669"/>
    <property type="project" value="UniProtKB-KW"/>
</dbReference>
<dbReference type="Gene3D" id="3.30.160.60">
    <property type="entry name" value="Classic Zinc Finger"/>
    <property type="match status" value="1"/>
</dbReference>
<dbReference type="Proteomes" id="UP001215151">
    <property type="component" value="Unassembled WGS sequence"/>
</dbReference>
<dbReference type="InterPro" id="IPR013087">
    <property type="entry name" value="Znf_C2H2_type"/>
</dbReference>
<sequence>MVLLPAMDPHYPYYTATNTGQTTSSAQDHHSQHPQQPHPHPQSQHHQLRPHQSQAQAYPSRSPEPPAGHAYTYPHTQLPSGPPRKLLALSTAASSGLFIPPAHAPGNERHASAARTQPSLLSRSHARRQVSLRPLLPTMLAQCSLTRPSMAGPTLQDLPFTPGRAASAGADHSQVARHSGSWGSTHGSSSSSRSPPLYDRRGIPPSPTYPPTRSGTQHPSLSHSTQLIPTPAQTVQTYHGYGSVPSSPGGSIGGPVIAAIPASSGSIAPQERFYCDKCDKSFGRAHDKKRHYESAHLQTHHECRFCHKCFSRNDSLKRHQDNGCEKDPNFHT</sequence>
<evidence type="ECO:0000259" key="3">
    <source>
        <dbReference type="PROSITE" id="PS50157"/>
    </source>
</evidence>
<dbReference type="SMART" id="SM00355">
    <property type="entry name" value="ZnF_C2H2"/>
    <property type="match status" value="2"/>
</dbReference>
<dbReference type="InterPro" id="IPR036236">
    <property type="entry name" value="Znf_C2H2_sf"/>
</dbReference>
<feature type="domain" description="C2H2-type" evidence="3">
    <location>
        <begin position="301"/>
        <end position="332"/>
    </location>
</feature>
<reference evidence="4" key="1">
    <citation type="submission" date="2022-11" db="EMBL/GenBank/DDBJ databases">
        <title>Genome Sequence of Cubamyces cubensis.</title>
        <authorList>
            <person name="Buettner E."/>
        </authorList>
    </citation>
    <scope>NUCLEOTIDE SEQUENCE</scope>
    <source>
        <strain evidence="4">MPL-01</strain>
    </source>
</reference>
<name>A0AAD7THV8_9APHY</name>
<feature type="region of interest" description="Disordered" evidence="2">
    <location>
        <begin position="99"/>
        <end position="128"/>
    </location>
</feature>
<keyword evidence="1" id="KW-0862">Zinc</keyword>
<feature type="region of interest" description="Disordered" evidence="2">
    <location>
        <begin position="14"/>
        <end position="85"/>
    </location>
</feature>
<dbReference type="EMBL" id="JAPEVG010000519">
    <property type="protein sequence ID" value="KAJ8461845.1"/>
    <property type="molecule type" value="Genomic_DNA"/>
</dbReference>
<evidence type="ECO:0000256" key="1">
    <source>
        <dbReference type="PROSITE-ProRule" id="PRU00042"/>
    </source>
</evidence>
<accession>A0AAD7THV8</accession>
<feature type="compositionally biased region" description="Low complexity" evidence="2">
    <location>
        <begin position="41"/>
        <end position="54"/>
    </location>
</feature>
<keyword evidence="1" id="KW-0479">Metal-binding</keyword>
<evidence type="ECO:0000313" key="5">
    <source>
        <dbReference type="Proteomes" id="UP001215151"/>
    </source>
</evidence>
<feature type="compositionally biased region" description="Polar residues" evidence="2">
    <location>
        <begin position="211"/>
        <end position="225"/>
    </location>
</feature>
<comment type="caution">
    <text evidence="4">The sequence shown here is derived from an EMBL/GenBank/DDBJ whole genome shotgun (WGS) entry which is preliminary data.</text>
</comment>
<dbReference type="SUPFAM" id="SSF57667">
    <property type="entry name" value="beta-beta-alpha zinc fingers"/>
    <property type="match status" value="1"/>
</dbReference>
<dbReference type="AlphaFoldDB" id="A0AAD7THV8"/>
<dbReference type="PROSITE" id="PS00028">
    <property type="entry name" value="ZINC_FINGER_C2H2_1"/>
    <property type="match status" value="1"/>
</dbReference>
<keyword evidence="5" id="KW-1185">Reference proteome</keyword>
<dbReference type="PROSITE" id="PS50157">
    <property type="entry name" value="ZINC_FINGER_C2H2_2"/>
    <property type="match status" value="2"/>
</dbReference>
<evidence type="ECO:0000313" key="4">
    <source>
        <dbReference type="EMBL" id="KAJ8461845.1"/>
    </source>
</evidence>
<feature type="region of interest" description="Disordered" evidence="2">
    <location>
        <begin position="153"/>
        <end position="225"/>
    </location>
</feature>
<protein>
    <recommendedName>
        <fullName evidence="3">C2H2-type domain-containing protein</fullName>
    </recommendedName>
</protein>
<keyword evidence="1" id="KW-0863">Zinc-finger</keyword>
<organism evidence="4 5">
    <name type="scientific">Trametes cubensis</name>
    <dbReference type="NCBI Taxonomy" id="1111947"/>
    <lineage>
        <taxon>Eukaryota</taxon>
        <taxon>Fungi</taxon>
        <taxon>Dikarya</taxon>
        <taxon>Basidiomycota</taxon>
        <taxon>Agaricomycotina</taxon>
        <taxon>Agaricomycetes</taxon>
        <taxon>Polyporales</taxon>
        <taxon>Polyporaceae</taxon>
        <taxon>Trametes</taxon>
    </lineage>
</organism>
<proteinExistence type="predicted"/>
<feature type="domain" description="C2H2-type" evidence="3">
    <location>
        <begin position="273"/>
        <end position="296"/>
    </location>
</feature>
<feature type="compositionally biased region" description="Low complexity" evidence="2">
    <location>
        <begin position="179"/>
        <end position="194"/>
    </location>
</feature>
<gene>
    <name evidence="4" type="ORF">ONZ51_g11276</name>
</gene>